<reference evidence="1 2" key="1">
    <citation type="submission" date="2019-08" db="EMBL/GenBank/DDBJ databases">
        <title>Archangium and Cystobacter genomes.</title>
        <authorList>
            <person name="Chen I.-C.K."/>
            <person name="Wielgoss S."/>
        </authorList>
    </citation>
    <scope>NUCLEOTIDE SEQUENCE [LARGE SCALE GENOMIC DNA]</scope>
    <source>
        <strain evidence="1 2">Cbm 6</strain>
    </source>
</reference>
<protein>
    <recommendedName>
        <fullName evidence="3">Lipoprotein</fullName>
    </recommendedName>
</protein>
<evidence type="ECO:0000313" key="1">
    <source>
        <dbReference type="EMBL" id="WNG44820.1"/>
    </source>
</evidence>
<dbReference type="EMBL" id="CP043494">
    <property type="protein sequence ID" value="WNG44820.1"/>
    <property type="molecule type" value="Genomic_DNA"/>
</dbReference>
<evidence type="ECO:0008006" key="3">
    <source>
        <dbReference type="Google" id="ProtNLM"/>
    </source>
</evidence>
<accession>A0ABY9WQT4</accession>
<sequence length="113" mass="12683">MSTLLAIPKASEFYPQGAPSEISVAPGGTLQVKCDDDVLYDWVTNLLAERLFVQGQGFSRLKRDARGQLTRDPETHKFQIEGYVDLAQPAREILGAIRDNLEATEQFELSWKD</sequence>
<name>A0ABY9WQT4_9BACT</name>
<proteinExistence type="predicted"/>
<organism evidence="1 2">
    <name type="scientific">Archangium minus</name>
    <dbReference type="NCBI Taxonomy" id="83450"/>
    <lineage>
        <taxon>Bacteria</taxon>
        <taxon>Pseudomonadati</taxon>
        <taxon>Myxococcota</taxon>
        <taxon>Myxococcia</taxon>
        <taxon>Myxococcales</taxon>
        <taxon>Cystobacterineae</taxon>
        <taxon>Archangiaceae</taxon>
        <taxon>Archangium</taxon>
    </lineage>
</organism>
<gene>
    <name evidence="1" type="ORF">F0U60_12500</name>
</gene>
<evidence type="ECO:0000313" key="2">
    <source>
        <dbReference type="Proteomes" id="UP001611383"/>
    </source>
</evidence>
<dbReference type="Proteomes" id="UP001611383">
    <property type="component" value="Chromosome"/>
</dbReference>
<dbReference type="RefSeq" id="WP_395818419.1">
    <property type="nucleotide sequence ID" value="NZ_CP043494.1"/>
</dbReference>
<keyword evidence="2" id="KW-1185">Reference proteome</keyword>